<sequence>MSARSTRNIRSDARDNRERLARVARETFAAKGLEVAMREIARRAGLGIATVYRHYPTREDLITAAFTEQVTACSATMAAAVEDPDPWRGLTTVVHEICGRQALDRGFNATLLGSESTRTLFAAERAANARSLELLVARARQAKVVRADLTVGDVGIVLRAASAVSASSRDPLTDVRRLAALLLRGIRAEPAEPLRE</sequence>
<dbReference type="InterPro" id="IPR001647">
    <property type="entry name" value="HTH_TetR"/>
</dbReference>
<evidence type="ECO:0000259" key="5">
    <source>
        <dbReference type="PROSITE" id="PS50977"/>
    </source>
</evidence>
<organism evidence="6 7">
    <name type="scientific">Streptomyces autolyticus</name>
    <dbReference type="NCBI Taxonomy" id="75293"/>
    <lineage>
        <taxon>Bacteria</taxon>
        <taxon>Bacillati</taxon>
        <taxon>Actinomycetota</taxon>
        <taxon>Actinomycetes</taxon>
        <taxon>Kitasatosporales</taxon>
        <taxon>Streptomycetaceae</taxon>
        <taxon>Streptomyces</taxon>
    </lineage>
</organism>
<keyword evidence="3" id="KW-0804">Transcription</keyword>
<dbReference type="Proteomes" id="UP000187851">
    <property type="component" value="Chromosome"/>
</dbReference>
<evidence type="ECO:0000256" key="2">
    <source>
        <dbReference type="ARBA" id="ARBA00023125"/>
    </source>
</evidence>
<protein>
    <recommendedName>
        <fullName evidence="5">HTH tetR-type domain-containing protein</fullName>
    </recommendedName>
</protein>
<keyword evidence="7" id="KW-1185">Reference proteome</keyword>
<evidence type="ECO:0000313" key="6">
    <source>
        <dbReference type="EMBL" id="AQA15895.1"/>
    </source>
</evidence>
<gene>
    <name evidence="6" type="ORF">BV401_01495</name>
</gene>
<dbReference type="InterPro" id="IPR050109">
    <property type="entry name" value="HTH-type_TetR-like_transc_reg"/>
</dbReference>
<dbReference type="InterPro" id="IPR036271">
    <property type="entry name" value="Tet_transcr_reg_TetR-rel_C_sf"/>
</dbReference>
<name>A0ABM6HNS9_9ACTN</name>
<dbReference type="Gene3D" id="1.10.357.10">
    <property type="entry name" value="Tetracycline Repressor, domain 2"/>
    <property type="match status" value="1"/>
</dbReference>
<dbReference type="PROSITE" id="PS50977">
    <property type="entry name" value="HTH_TETR_2"/>
    <property type="match status" value="1"/>
</dbReference>
<dbReference type="Pfam" id="PF00440">
    <property type="entry name" value="TetR_N"/>
    <property type="match status" value="1"/>
</dbReference>
<dbReference type="PANTHER" id="PTHR30055:SF234">
    <property type="entry name" value="HTH-TYPE TRANSCRIPTIONAL REGULATOR BETI"/>
    <property type="match status" value="1"/>
</dbReference>
<proteinExistence type="predicted"/>
<evidence type="ECO:0000256" key="4">
    <source>
        <dbReference type="PROSITE-ProRule" id="PRU00335"/>
    </source>
</evidence>
<evidence type="ECO:0000313" key="7">
    <source>
        <dbReference type="Proteomes" id="UP000187851"/>
    </source>
</evidence>
<dbReference type="PANTHER" id="PTHR30055">
    <property type="entry name" value="HTH-TYPE TRANSCRIPTIONAL REGULATOR RUTR"/>
    <property type="match status" value="1"/>
</dbReference>
<feature type="domain" description="HTH tetR-type" evidence="5">
    <location>
        <begin position="14"/>
        <end position="73"/>
    </location>
</feature>
<dbReference type="InterPro" id="IPR009057">
    <property type="entry name" value="Homeodomain-like_sf"/>
</dbReference>
<accession>A0ABM6HNS9</accession>
<dbReference type="Pfam" id="PF21597">
    <property type="entry name" value="TetR_C_43"/>
    <property type="match status" value="1"/>
</dbReference>
<dbReference type="RefSeq" id="WP_148666230.1">
    <property type="nucleotide sequence ID" value="NZ_CP019458.1"/>
</dbReference>
<dbReference type="SUPFAM" id="SSF48498">
    <property type="entry name" value="Tetracyclin repressor-like, C-terminal domain"/>
    <property type="match status" value="1"/>
</dbReference>
<feature type="DNA-binding region" description="H-T-H motif" evidence="4">
    <location>
        <begin position="36"/>
        <end position="55"/>
    </location>
</feature>
<evidence type="ECO:0000256" key="3">
    <source>
        <dbReference type="ARBA" id="ARBA00023163"/>
    </source>
</evidence>
<reference evidence="6 7" key="1">
    <citation type="journal article" date="2017" name="J. Biotechnol.">
        <title>The complete genome sequence of Streptomyces autolyticus CGMCC 0516, the producer of geldanamycin, autolytimycin, reblastatin and elaiophylin.</title>
        <authorList>
            <person name="Yin M."/>
            <person name="Jiang M."/>
            <person name="Ren Z."/>
            <person name="Dong Y."/>
            <person name="Lu T."/>
        </authorList>
    </citation>
    <scope>NUCLEOTIDE SEQUENCE [LARGE SCALE GENOMIC DNA]</scope>
    <source>
        <strain evidence="6 7">CGMCC0516</strain>
    </source>
</reference>
<dbReference type="PRINTS" id="PR00455">
    <property type="entry name" value="HTHTETR"/>
</dbReference>
<keyword evidence="2 4" id="KW-0238">DNA-binding</keyword>
<dbReference type="InterPro" id="IPR049445">
    <property type="entry name" value="TetR_SbtR-like_C"/>
</dbReference>
<keyword evidence="1" id="KW-0805">Transcription regulation</keyword>
<dbReference type="SUPFAM" id="SSF46689">
    <property type="entry name" value="Homeodomain-like"/>
    <property type="match status" value="1"/>
</dbReference>
<dbReference type="EMBL" id="CP019458">
    <property type="protein sequence ID" value="AQA15895.1"/>
    <property type="molecule type" value="Genomic_DNA"/>
</dbReference>
<evidence type="ECO:0000256" key="1">
    <source>
        <dbReference type="ARBA" id="ARBA00023015"/>
    </source>
</evidence>